<comment type="caution">
    <text evidence="2">The sequence shown here is derived from an EMBL/GenBank/DDBJ whole genome shotgun (WGS) entry which is preliminary data.</text>
</comment>
<evidence type="ECO:0000313" key="2">
    <source>
        <dbReference type="EMBL" id="PTN10550.1"/>
    </source>
</evidence>
<accession>A0A2T5C6I7</accession>
<dbReference type="AlphaFoldDB" id="A0A2T5C6I7"/>
<name>A0A2T5C6I7_9BACT</name>
<feature type="transmembrane region" description="Helical" evidence="1">
    <location>
        <begin position="40"/>
        <end position="58"/>
    </location>
</feature>
<evidence type="ECO:0000313" key="3">
    <source>
        <dbReference type="Proteomes" id="UP000243525"/>
    </source>
</evidence>
<proteinExistence type="predicted"/>
<organism evidence="2 3">
    <name type="scientific">Mangrovibacterium marinum</name>
    <dbReference type="NCBI Taxonomy" id="1639118"/>
    <lineage>
        <taxon>Bacteria</taxon>
        <taxon>Pseudomonadati</taxon>
        <taxon>Bacteroidota</taxon>
        <taxon>Bacteroidia</taxon>
        <taxon>Marinilabiliales</taxon>
        <taxon>Prolixibacteraceae</taxon>
        <taxon>Mangrovibacterium</taxon>
    </lineage>
</organism>
<evidence type="ECO:0000256" key="1">
    <source>
        <dbReference type="SAM" id="Phobius"/>
    </source>
</evidence>
<keyword evidence="1" id="KW-1133">Transmembrane helix</keyword>
<sequence length="228" mass="25343">MISGARTVGGNSTDGFLFCKAMVILISKFQIFLDYMKTSGIILFFFILLHFTSLQAQVQPSGMIGFASDSDDKSYISLAIDKQPVTFEFNSFSDFKYGIGQHNPPRSSVSIEANTGWKLVYSADQNLINQDGIHQIQADNIGLSIEILSQNNFILWQNNETEKLSLSPTVLLTGRKNKNNKGKSKISLDILWEMGTQRGNMCPSSLLDQNLKSGTYTTTVQFVITESL</sequence>
<keyword evidence="1" id="KW-0812">Transmembrane</keyword>
<gene>
    <name evidence="2" type="ORF">C8N47_101200</name>
</gene>
<protein>
    <submittedName>
        <fullName evidence="2">Uncharacterized protein</fullName>
    </submittedName>
</protein>
<keyword evidence="1" id="KW-0472">Membrane</keyword>
<dbReference type="EMBL" id="QAAD01000001">
    <property type="protein sequence ID" value="PTN10550.1"/>
    <property type="molecule type" value="Genomic_DNA"/>
</dbReference>
<reference evidence="2 3" key="1">
    <citation type="submission" date="2018-04" db="EMBL/GenBank/DDBJ databases">
        <title>Genomic Encyclopedia of Archaeal and Bacterial Type Strains, Phase II (KMG-II): from individual species to whole genera.</title>
        <authorList>
            <person name="Goeker M."/>
        </authorList>
    </citation>
    <scope>NUCLEOTIDE SEQUENCE [LARGE SCALE GENOMIC DNA]</scope>
    <source>
        <strain evidence="2 3">DSM 28823</strain>
    </source>
</reference>
<keyword evidence="3" id="KW-1185">Reference proteome</keyword>
<dbReference type="Proteomes" id="UP000243525">
    <property type="component" value="Unassembled WGS sequence"/>
</dbReference>